<keyword evidence="2" id="KW-1185">Reference proteome</keyword>
<gene>
    <name evidence="1" type="ORF">SAMN05443662_1699</name>
</gene>
<reference evidence="1 2" key="1">
    <citation type="submission" date="2016-11" db="EMBL/GenBank/DDBJ databases">
        <authorList>
            <person name="Jaros S."/>
            <person name="Januszkiewicz K."/>
            <person name="Wedrychowicz H."/>
        </authorList>
    </citation>
    <scope>NUCLEOTIDE SEQUENCE [LARGE SCALE GENOMIC DNA]</scope>
    <source>
        <strain evidence="1 2">DSM 17737</strain>
    </source>
</reference>
<dbReference type="RefSeq" id="WP_074201972.1">
    <property type="nucleotide sequence ID" value="NZ_FSRE01000005.1"/>
</dbReference>
<name>A0A1N6HIB5_9GAMM</name>
<dbReference type="GO" id="GO:0016740">
    <property type="term" value="F:transferase activity"/>
    <property type="evidence" value="ECO:0007669"/>
    <property type="project" value="UniProtKB-KW"/>
</dbReference>
<protein>
    <submittedName>
        <fullName evidence="1">Nucleotidyltransferase substrate binding protein, HI0074 family</fullName>
    </submittedName>
</protein>
<dbReference type="Gene3D" id="1.20.120.330">
    <property type="entry name" value="Nucleotidyltransferases domain 2"/>
    <property type="match status" value="1"/>
</dbReference>
<accession>A0A1N6HIB5</accession>
<sequence>MTDYSKLARALIHLRAQYDNWRTLPESTPALIREAVQESVIHRFETAWDALWKGLKRYLQDEVGLAEVPNGPNPILRLANENQLLPSSIDEWLYYARLRVQTAHDYSEQKAQEALEAMARFIADAEKLFSVLTGTTPDAYSPTR</sequence>
<dbReference type="SUPFAM" id="SSF81593">
    <property type="entry name" value="Nucleotidyltransferase substrate binding subunit/domain"/>
    <property type="match status" value="1"/>
</dbReference>
<dbReference type="Pfam" id="PF08780">
    <property type="entry name" value="NTase_sub_bind"/>
    <property type="match status" value="1"/>
</dbReference>
<dbReference type="STRING" id="364032.SAMN05443662_1699"/>
<evidence type="ECO:0000313" key="2">
    <source>
        <dbReference type="Proteomes" id="UP000198461"/>
    </source>
</evidence>
<dbReference type="AlphaFoldDB" id="A0A1N6HIB5"/>
<dbReference type="InterPro" id="IPR010235">
    <property type="entry name" value="HepT"/>
</dbReference>
<organism evidence="1 2">
    <name type="scientific">Sulfurivirga caldicuralii</name>
    <dbReference type="NCBI Taxonomy" id="364032"/>
    <lineage>
        <taxon>Bacteria</taxon>
        <taxon>Pseudomonadati</taxon>
        <taxon>Pseudomonadota</taxon>
        <taxon>Gammaproteobacteria</taxon>
        <taxon>Thiotrichales</taxon>
        <taxon>Piscirickettsiaceae</taxon>
        <taxon>Sulfurivirga</taxon>
    </lineage>
</organism>
<evidence type="ECO:0000313" key="1">
    <source>
        <dbReference type="EMBL" id="SIO19477.1"/>
    </source>
</evidence>
<dbReference type="EMBL" id="FSRE01000005">
    <property type="protein sequence ID" value="SIO19477.1"/>
    <property type="molecule type" value="Genomic_DNA"/>
</dbReference>
<proteinExistence type="predicted"/>
<dbReference type="OrthoDB" id="9810452at2"/>
<keyword evidence="1" id="KW-0808">Transferase</keyword>
<dbReference type="Proteomes" id="UP000198461">
    <property type="component" value="Unassembled WGS sequence"/>
</dbReference>